<dbReference type="SUPFAM" id="SSF54534">
    <property type="entry name" value="FKBP-like"/>
    <property type="match status" value="1"/>
</dbReference>
<reference evidence="2" key="1">
    <citation type="journal article" date="2014" name="Front. Microbiol.">
        <title>High frequency of phylogenetically diverse reductive dehalogenase-homologous genes in deep subseafloor sedimentary metagenomes.</title>
        <authorList>
            <person name="Kawai M."/>
            <person name="Futagami T."/>
            <person name="Toyoda A."/>
            <person name="Takaki Y."/>
            <person name="Nishi S."/>
            <person name="Hori S."/>
            <person name="Arai W."/>
            <person name="Tsubouchi T."/>
            <person name="Morono Y."/>
            <person name="Uchiyama I."/>
            <person name="Ito T."/>
            <person name="Fujiyama A."/>
            <person name="Inagaki F."/>
            <person name="Takami H."/>
        </authorList>
    </citation>
    <scope>NUCLEOTIDE SEQUENCE</scope>
    <source>
        <strain evidence="2">Expedition CK06-06</strain>
    </source>
</reference>
<dbReference type="InterPro" id="IPR052204">
    <property type="entry name" value="PpiC/parvulin_rotamase"/>
</dbReference>
<feature type="domain" description="PpiC" evidence="1">
    <location>
        <begin position="6"/>
        <end position="96"/>
    </location>
</feature>
<dbReference type="PROSITE" id="PS50198">
    <property type="entry name" value="PPIC_PPIASE_2"/>
    <property type="match status" value="1"/>
</dbReference>
<dbReference type="InterPro" id="IPR046357">
    <property type="entry name" value="PPIase_dom_sf"/>
</dbReference>
<dbReference type="Pfam" id="PF00639">
    <property type="entry name" value="Rotamase"/>
    <property type="match status" value="1"/>
</dbReference>
<name>X0XEK8_9ZZZZ</name>
<organism evidence="2">
    <name type="scientific">marine sediment metagenome</name>
    <dbReference type="NCBI Taxonomy" id="412755"/>
    <lineage>
        <taxon>unclassified sequences</taxon>
        <taxon>metagenomes</taxon>
        <taxon>ecological metagenomes</taxon>
    </lineage>
</organism>
<protein>
    <recommendedName>
        <fullName evidence="1">PpiC domain-containing protein</fullName>
    </recommendedName>
</protein>
<dbReference type="InterPro" id="IPR000297">
    <property type="entry name" value="PPIase_PpiC"/>
</dbReference>
<evidence type="ECO:0000313" key="2">
    <source>
        <dbReference type="EMBL" id="GAG41624.1"/>
    </source>
</evidence>
<dbReference type="PANTHER" id="PTHR43629:SF2">
    <property type="entry name" value="RHODANESE-LIKE_PPIC DOMAIN-CONTAINING PROTEIN 12, CHLOROPLASTIC"/>
    <property type="match status" value="1"/>
</dbReference>
<dbReference type="Gene3D" id="3.10.50.40">
    <property type="match status" value="1"/>
</dbReference>
<evidence type="ECO:0000259" key="1">
    <source>
        <dbReference type="PROSITE" id="PS50198"/>
    </source>
</evidence>
<sequence length="96" mass="10631">MAKGKAGKVRASHILVDKHSQALSLISKIREGEDFKNVCRQHSNCPSKKKGGDLGWFGKGQMVPEFEKVAFNLKVGAMTNEPCKTKFGYHIIKRTG</sequence>
<gene>
    <name evidence="2" type="ORF">S01H1_64384</name>
</gene>
<dbReference type="EMBL" id="BARS01042434">
    <property type="protein sequence ID" value="GAG41624.1"/>
    <property type="molecule type" value="Genomic_DNA"/>
</dbReference>
<proteinExistence type="predicted"/>
<dbReference type="PANTHER" id="PTHR43629">
    <property type="entry name" value="PEPTIDYL-PROLYL CIS-TRANS ISOMERASE"/>
    <property type="match status" value="1"/>
</dbReference>
<accession>X0XEK8</accession>
<dbReference type="GO" id="GO:0003755">
    <property type="term" value="F:peptidyl-prolyl cis-trans isomerase activity"/>
    <property type="evidence" value="ECO:0007669"/>
    <property type="project" value="InterPro"/>
</dbReference>
<comment type="caution">
    <text evidence="2">The sequence shown here is derived from an EMBL/GenBank/DDBJ whole genome shotgun (WGS) entry which is preliminary data.</text>
</comment>
<dbReference type="AlphaFoldDB" id="X0XEK8"/>